<accession>A0A5B7G0A6</accession>
<organism evidence="1 2">
    <name type="scientific">Portunus trituberculatus</name>
    <name type="common">Swimming crab</name>
    <name type="synonym">Neptunus trituberculatus</name>
    <dbReference type="NCBI Taxonomy" id="210409"/>
    <lineage>
        <taxon>Eukaryota</taxon>
        <taxon>Metazoa</taxon>
        <taxon>Ecdysozoa</taxon>
        <taxon>Arthropoda</taxon>
        <taxon>Crustacea</taxon>
        <taxon>Multicrustacea</taxon>
        <taxon>Malacostraca</taxon>
        <taxon>Eumalacostraca</taxon>
        <taxon>Eucarida</taxon>
        <taxon>Decapoda</taxon>
        <taxon>Pleocyemata</taxon>
        <taxon>Brachyura</taxon>
        <taxon>Eubrachyura</taxon>
        <taxon>Portunoidea</taxon>
        <taxon>Portunidae</taxon>
        <taxon>Portuninae</taxon>
        <taxon>Portunus</taxon>
    </lineage>
</organism>
<dbReference type="Proteomes" id="UP000324222">
    <property type="component" value="Unassembled WGS sequence"/>
</dbReference>
<dbReference type="OrthoDB" id="296386at2759"/>
<comment type="caution">
    <text evidence="1">The sequence shown here is derived from an EMBL/GenBank/DDBJ whole genome shotgun (WGS) entry which is preliminary data.</text>
</comment>
<name>A0A5B7G0A6_PORTR</name>
<protein>
    <submittedName>
        <fullName evidence="1">Anoctamin-7</fullName>
    </submittedName>
</protein>
<dbReference type="EMBL" id="VSRR010009668">
    <property type="protein sequence ID" value="MPC50693.1"/>
    <property type="molecule type" value="Genomic_DNA"/>
</dbReference>
<sequence>MEHVDQPTLDYIGLGQASVISASMPGGSRCVTQIAHNNPSTNWSEVIIEHLHLPNLMAEDVPNKPLDYFTCAFKRSKIDSRARSAKRVVTYAVCLVRIKVNMNKCKQKRDIYPA</sequence>
<proteinExistence type="predicted"/>
<reference evidence="1 2" key="1">
    <citation type="submission" date="2019-05" db="EMBL/GenBank/DDBJ databases">
        <title>Another draft genome of Portunus trituberculatus and its Hox gene families provides insights of decapod evolution.</title>
        <authorList>
            <person name="Jeong J.-H."/>
            <person name="Song I."/>
            <person name="Kim S."/>
            <person name="Choi T."/>
            <person name="Kim D."/>
            <person name="Ryu S."/>
            <person name="Kim W."/>
        </authorList>
    </citation>
    <scope>NUCLEOTIDE SEQUENCE [LARGE SCALE GENOMIC DNA]</scope>
    <source>
        <tissue evidence="1">Muscle</tissue>
    </source>
</reference>
<evidence type="ECO:0000313" key="1">
    <source>
        <dbReference type="EMBL" id="MPC50693.1"/>
    </source>
</evidence>
<dbReference type="AlphaFoldDB" id="A0A5B7G0A6"/>
<keyword evidence="2" id="KW-1185">Reference proteome</keyword>
<evidence type="ECO:0000313" key="2">
    <source>
        <dbReference type="Proteomes" id="UP000324222"/>
    </source>
</evidence>
<gene>
    <name evidence="1" type="primary">Ano7</name>
    <name evidence="1" type="ORF">E2C01_044523</name>
</gene>